<reference evidence="1" key="1">
    <citation type="journal article" date="2020" name="Stud. Mycol.">
        <title>101 Dothideomycetes genomes: a test case for predicting lifestyles and emergence of pathogens.</title>
        <authorList>
            <person name="Haridas S."/>
            <person name="Albert R."/>
            <person name="Binder M."/>
            <person name="Bloem J."/>
            <person name="Labutti K."/>
            <person name="Salamov A."/>
            <person name="Andreopoulos B."/>
            <person name="Baker S."/>
            <person name="Barry K."/>
            <person name="Bills G."/>
            <person name="Bluhm B."/>
            <person name="Cannon C."/>
            <person name="Castanera R."/>
            <person name="Culley D."/>
            <person name="Daum C."/>
            <person name="Ezra D."/>
            <person name="Gonzalez J."/>
            <person name="Henrissat B."/>
            <person name="Kuo A."/>
            <person name="Liang C."/>
            <person name="Lipzen A."/>
            <person name="Lutzoni F."/>
            <person name="Magnuson J."/>
            <person name="Mondo S."/>
            <person name="Nolan M."/>
            <person name="Ohm R."/>
            <person name="Pangilinan J."/>
            <person name="Park H.-J."/>
            <person name="Ramirez L."/>
            <person name="Alfaro M."/>
            <person name="Sun H."/>
            <person name="Tritt A."/>
            <person name="Yoshinaga Y."/>
            <person name="Zwiers L.-H."/>
            <person name="Turgeon B."/>
            <person name="Goodwin S."/>
            <person name="Spatafora J."/>
            <person name="Crous P."/>
            <person name="Grigoriev I."/>
        </authorList>
    </citation>
    <scope>NUCLEOTIDE SEQUENCE</scope>
    <source>
        <strain evidence="1">CBS 107.79</strain>
    </source>
</reference>
<dbReference type="AlphaFoldDB" id="A0A6A5USV2"/>
<evidence type="ECO:0000313" key="2">
    <source>
        <dbReference type="Proteomes" id="UP000800036"/>
    </source>
</evidence>
<protein>
    <submittedName>
        <fullName evidence="1">Uncharacterized protein</fullName>
    </submittedName>
</protein>
<dbReference type="EMBL" id="ML976801">
    <property type="protein sequence ID" value="KAF1964187.1"/>
    <property type="molecule type" value="Genomic_DNA"/>
</dbReference>
<organism evidence="1 2">
    <name type="scientific">Bimuria novae-zelandiae CBS 107.79</name>
    <dbReference type="NCBI Taxonomy" id="1447943"/>
    <lineage>
        <taxon>Eukaryota</taxon>
        <taxon>Fungi</taxon>
        <taxon>Dikarya</taxon>
        <taxon>Ascomycota</taxon>
        <taxon>Pezizomycotina</taxon>
        <taxon>Dothideomycetes</taxon>
        <taxon>Pleosporomycetidae</taxon>
        <taxon>Pleosporales</taxon>
        <taxon>Massarineae</taxon>
        <taxon>Didymosphaeriaceae</taxon>
        <taxon>Bimuria</taxon>
    </lineage>
</organism>
<proteinExistence type="predicted"/>
<dbReference type="Proteomes" id="UP000800036">
    <property type="component" value="Unassembled WGS sequence"/>
</dbReference>
<accession>A0A6A5USV2</accession>
<evidence type="ECO:0000313" key="1">
    <source>
        <dbReference type="EMBL" id="KAF1964187.1"/>
    </source>
</evidence>
<name>A0A6A5USV2_9PLEO</name>
<sequence length="172" mass="19239">MRELLSTNLSQRSQSLAEGLSASWPVRSFKTVSTSSNRATYVSSPSTKHPGHQGQAFSIGGSSLSGWRQPQSDYPEAWASHANARRWESTWLRDVFRRRGVPSQVLDQSRSAHRQLPAAVFQSLSYIMASKALRFEFLSSGRPRISFPIPFSSKHLDSLLTHLIFNLLTCTS</sequence>
<keyword evidence="2" id="KW-1185">Reference proteome</keyword>
<gene>
    <name evidence="1" type="ORF">BU23DRAFT_71907</name>
</gene>